<keyword evidence="3" id="KW-1185">Reference proteome</keyword>
<feature type="compositionally biased region" description="Basic and acidic residues" evidence="1">
    <location>
        <begin position="177"/>
        <end position="189"/>
    </location>
</feature>
<dbReference type="OrthoDB" id="2537258at2759"/>
<protein>
    <submittedName>
        <fullName evidence="2">Uncharacterized protein</fullName>
    </submittedName>
</protein>
<feature type="compositionally biased region" description="Pro residues" evidence="1">
    <location>
        <begin position="141"/>
        <end position="154"/>
    </location>
</feature>
<sequence>MNSVASPAYSPLEDTSHVRHYTPDPDMHRVITSTWHVLEQMPPPSLREVLGAYNLKGDGDRDMLIAMLNAKSAEDQRMASVAALHRTLLEMHTPPASPPLSMSQLHMHPTTHFYPPSSVSHSPPTHEKKPSHDVSDSHTEPSPPAPTRKAPPPSASTQSSRKRQRTSRNSSSPRRPASRESHASTKHDNPPSPHSSSRSDSAEYSPRSRASMAIGSLLSSGPSSGDISGRSIVNDYISPPRSLGPISV</sequence>
<dbReference type="EMBL" id="KN832985">
    <property type="protein sequence ID" value="KIM85516.1"/>
    <property type="molecule type" value="Genomic_DNA"/>
</dbReference>
<gene>
    <name evidence="2" type="ORF">PILCRDRAFT_817546</name>
</gene>
<accession>A0A0C3G4C7</accession>
<feature type="compositionally biased region" description="Basic and acidic residues" evidence="1">
    <location>
        <begin position="14"/>
        <end position="24"/>
    </location>
</feature>
<evidence type="ECO:0000313" key="2">
    <source>
        <dbReference type="EMBL" id="KIM85516.1"/>
    </source>
</evidence>
<organism evidence="2 3">
    <name type="scientific">Piloderma croceum (strain F 1598)</name>
    <dbReference type="NCBI Taxonomy" id="765440"/>
    <lineage>
        <taxon>Eukaryota</taxon>
        <taxon>Fungi</taxon>
        <taxon>Dikarya</taxon>
        <taxon>Basidiomycota</taxon>
        <taxon>Agaricomycotina</taxon>
        <taxon>Agaricomycetes</taxon>
        <taxon>Agaricomycetidae</taxon>
        <taxon>Atheliales</taxon>
        <taxon>Atheliaceae</taxon>
        <taxon>Piloderma</taxon>
    </lineage>
</organism>
<dbReference type="HOGENOM" id="CLU_090743_0_0_1"/>
<feature type="compositionally biased region" description="Basic and acidic residues" evidence="1">
    <location>
        <begin position="124"/>
        <end position="139"/>
    </location>
</feature>
<reference evidence="3" key="2">
    <citation type="submission" date="2015-01" db="EMBL/GenBank/DDBJ databases">
        <title>Evolutionary Origins and Diversification of the Mycorrhizal Mutualists.</title>
        <authorList>
            <consortium name="DOE Joint Genome Institute"/>
            <consortium name="Mycorrhizal Genomics Consortium"/>
            <person name="Kohler A."/>
            <person name="Kuo A."/>
            <person name="Nagy L.G."/>
            <person name="Floudas D."/>
            <person name="Copeland A."/>
            <person name="Barry K.W."/>
            <person name="Cichocki N."/>
            <person name="Veneault-Fourrey C."/>
            <person name="LaButti K."/>
            <person name="Lindquist E.A."/>
            <person name="Lipzen A."/>
            <person name="Lundell T."/>
            <person name="Morin E."/>
            <person name="Murat C."/>
            <person name="Riley R."/>
            <person name="Ohm R."/>
            <person name="Sun H."/>
            <person name="Tunlid A."/>
            <person name="Henrissat B."/>
            <person name="Grigoriev I.V."/>
            <person name="Hibbett D.S."/>
            <person name="Martin F."/>
        </authorList>
    </citation>
    <scope>NUCLEOTIDE SEQUENCE [LARGE SCALE GENOMIC DNA]</scope>
    <source>
        <strain evidence="3">F 1598</strain>
    </source>
</reference>
<reference evidence="2 3" key="1">
    <citation type="submission" date="2014-04" db="EMBL/GenBank/DDBJ databases">
        <authorList>
            <consortium name="DOE Joint Genome Institute"/>
            <person name="Kuo A."/>
            <person name="Tarkka M."/>
            <person name="Buscot F."/>
            <person name="Kohler A."/>
            <person name="Nagy L.G."/>
            <person name="Floudas D."/>
            <person name="Copeland A."/>
            <person name="Barry K.W."/>
            <person name="Cichocki N."/>
            <person name="Veneault-Fourrey C."/>
            <person name="LaButti K."/>
            <person name="Lindquist E.A."/>
            <person name="Lipzen A."/>
            <person name="Lundell T."/>
            <person name="Morin E."/>
            <person name="Murat C."/>
            <person name="Sun H."/>
            <person name="Tunlid A."/>
            <person name="Henrissat B."/>
            <person name="Grigoriev I.V."/>
            <person name="Hibbett D.S."/>
            <person name="Martin F."/>
            <person name="Nordberg H.P."/>
            <person name="Cantor M.N."/>
            <person name="Hua S.X."/>
        </authorList>
    </citation>
    <scope>NUCLEOTIDE SEQUENCE [LARGE SCALE GENOMIC DNA]</scope>
    <source>
        <strain evidence="2 3">F 1598</strain>
    </source>
</reference>
<evidence type="ECO:0000313" key="3">
    <source>
        <dbReference type="Proteomes" id="UP000054166"/>
    </source>
</evidence>
<dbReference type="InParanoid" id="A0A0C3G4C7"/>
<dbReference type="Proteomes" id="UP000054166">
    <property type="component" value="Unassembled WGS sequence"/>
</dbReference>
<dbReference type="AlphaFoldDB" id="A0A0C3G4C7"/>
<feature type="compositionally biased region" description="Low complexity" evidence="1">
    <location>
        <begin position="214"/>
        <end position="232"/>
    </location>
</feature>
<name>A0A0C3G4C7_PILCF</name>
<evidence type="ECO:0000256" key="1">
    <source>
        <dbReference type="SAM" id="MobiDB-lite"/>
    </source>
</evidence>
<feature type="region of interest" description="Disordered" evidence="1">
    <location>
        <begin position="1"/>
        <end position="24"/>
    </location>
</feature>
<feature type="region of interest" description="Disordered" evidence="1">
    <location>
        <begin position="92"/>
        <end position="248"/>
    </location>
</feature>
<proteinExistence type="predicted"/>